<dbReference type="EMBL" id="CP101527">
    <property type="protein sequence ID" value="UZW76342.1"/>
    <property type="molecule type" value="Genomic_DNA"/>
</dbReference>
<reference evidence="1" key="1">
    <citation type="submission" date="2022-07" db="EMBL/GenBank/DDBJ databases">
        <title>Alkalimarinus sp. nov., isolated from gut of a Alitta virens.</title>
        <authorList>
            <person name="Yang A.I."/>
            <person name="Shin N.-R."/>
        </authorList>
    </citation>
    <scope>NUCLEOTIDE SEQUENCE</scope>
    <source>
        <strain evidence="1">FA028</strain>
    </source>
</reference>
<keyword evidence="2" id="KW-1185">Reference proteome</keyword>
<sequence length="121" mass="13779">MKLITIFFYSILIGCSSATSTEEFKFLGVTTFSSKSWKDGGEELRALMIYDFLNNNHPYNTMTAEFVEDNLGNSEVYTVSDHIIAYAVKQGRDRYLISFIPETAHLTSEIKDVVIDKYPTL</sequence>
<protein>
    <submittedName>
        <fullName evidence="1">Uncharacterized protein</fullName>
    </submittedName>
</protein>
<evidence type="ECO:0000313" key="1">
    <source>
        <dbReference type="EMBL" id="UZW76342.1"/>
    </source>
</evidence>
<dbReference type="KEGG" id="asem:NNL22_07085"/>
<organism evidence="1 2">
    <name type="scientific">Alkalimarinus sediminis</name>
    <dbReference type="NCBI Taxonomy" id="1632866"/>
    <lineage>
        <taxon>Bacteria</taxon>
        <taxon>Pseudomonadati</taxon>
        <taxon>Pseudomonadota</taxon>
        <taxon>Gammaproteobacteria</taxon>
        <taxon>Alteromonadales</taxon>
        <taxon>Alteromonadaceae</taxon>
        <taxon>Alkalimarinus</taxon>
    </lineage>
</organism>
<name>A0A9E8KRP5_9ALTE</name>
<gene>
    <name evidence="1" type="ORF">NNL22_07085</name>
</gene>
<dbReference type="AlphaFoldDB" id="A0A9E8KRP5"/>
<dbReference type="RefSeq" id="WP_251812022.1">
    <property type="nucleotide sequence ID" value="NZ_CP101527.1"/>
</dbReference>
<dbReference type="PROSITE" id="PS51257">
    <property type="entry name" value="PROKAR_LIPOPROTEIN"/>
    <property type="match status" value="1"/>
</dbReference>
<dbReference type="Proteomes" id="UP001164472">
    <property type="component" value="Chromosome"/>
</dbReference>
<accession>A0A9E8KRP5</accession>
<proteinExistence type="predicted"/>
<evidence type="ECO:0000313" key="2">
    <source>
        <dbReference type="Proteomes" id="UP001164472"/>
    </source>
</evidence>